<gene>
    <name evidence="1" type="ORF">PsYK624_060880</name>
</gene>
<name>A0A9P3G9M9_9APHY</name>
<dbReference type="SUPFAM" id="SSF81383">
    <property type="entry name" value="F-box domain"/>
    <property type="match status" value="1"/>
</dbReference>
<organism evidence="1 2">
    <name type="scientific">Phanerochaete sordida</name>
    <dbReference type="NCBI Taxonomy" id="48140"/>
    <lineage>
        <taxon>Eukaryota</taxon>
        <taxon>Fungi</taxon>
        <taxon>Dikarya</taxon>
        <taxon>Basidiomycota</taxon>
        <taxon>Agaricomycotina</taxon>
        <taxon>Agaricomycetes</taxon>
        <taxon>Polyporales</taxon>
        <taxon>Phanerochaetaceae</taxon>
        <taxon>Phanerochaete</taxon>
    </lineage>
</organism>
<keyword evidence="2" id="KW-1185">Reference proteome</keyword>
<evidence type="ECO:0008006" key="3">
    <source>
        <dbReference type="Google" id="ProtNLM"/>
    </source>
</evidence>
<accession>A0A9P3G9M9</accession>
<dbReference type="OrthoDB" id="2794562at2759"/>
<dbReference type="AlphaFoldDB" id="A0A9P3G9M9"/>
<comment type="caution">
    <text evidence="1">The sequence shown here is derived from an EMBL/GenBank/DDBJ whole genome shotgun (WGS) entry which is preliminary data.</text>
</comment>
<evidence type="ECO:0000313" key="2">
    <source>
        <dbReference type="Proteomes" id="UP000703269"/>
    </source>
</evidence>
<dbReference type="EMBL" id="BPQB01000014">
    <property type="protein sequence ID" value="GJE89970.1"/>
    <property type="molecule type" value="Genomic_DNA"/>
</dbReference>
<dbReference type="Proteomes" id="UP000703269">
    <property type="component" value="Unassembled WGS sequence"/>
</dbReference>
<reference evidence="1 2" key="1">
    <citation type="submission" date="2021-08" db="EMBL/GenBank/DDBJ databases">
        <title>Draft Genome Sequence of Phanerochaete sordida strain YK-624.</title>
        <authorList>
            <person name="Mori T."/>
            <person name="Dohra H."/>
            <person name="Suzuki T."/>
            <person name="Kawagishi H."/>
            <person name="Hirai H."/>
        </authorList>
    </citation>
    <scope>NUCLEOTIDE SEQUENCE [LARGE SCALE GENOMIC DNA]</scope>
    <source>
        <strain evidence="1 2">YK-624</strain>
    </source>
</reference>
<protein>
    <recommendedName>
        <fullName evidence="3">F-box domain-containing protein</fullName>
    </recommendedName>
</protein>
<sequence length="373" mass="40490">MPVEDLPAELLHVVVKFAYGGTDGRALACCALVCRNWRAAARPLVFERIKISSEDHLTSLEDLVENDSDVGPFVRTLTVRPTAEINPVPSPWLGKLAKKLPARLVRLHALEFICIFELGDAFEPGFLHELAGFATVGHLTVDKCGMHLALVYALAATLPSMRHFHVGEILPVPLVSPAAPSQLYPPRLTGLGLDVGDVYPHGMRDVASWVLGTPSRHTLRSLALVARLNNTQEVGRVLSELGPQLAELDLRLDIAFPPPLEAEIIRTDISLRPCTALRTLTLRHHSPLSPAVLELVAGVRSPVRCITVGVFALPDERSLPTFALLAQTIGDALAGPLQKIRVLFTGPIGQRAVLAKLQQDLAHVADDLNVERV</sequence>
<evidence type="ECO:0000313" key="1">
    <source>
        <dbReference type="EMBL" id="GJE89970.1"/>
    </source>
</evidence>
<dbReference type="InterPro" id="IPR036047">
    <property type="entry name" value="F-box-like_dom_sf"/>
</dbReference>
<proteinExistence type="predicted"/>